<reference evidence="6" key="1">
    <citation type="submission" date="2018-10" db="EMBL/GenBank/DDBJ databases">
        <authorList>
            <person name="Plewniak F."/>
        </authorList>
    </citation>
    <scope>NUCLEOTIDE SEQUENCE</scope>
</reference>
<feature type="domain" description="RapZ C-terminal" evidence="5">
    <location>
        <begin position="170"/>
        <end position="287"/>
    </location>
</feature>
<keyword evidence="2" id="KW-0067">ATP-binding</keyword>
<dbReference type="InterPro" id="IPR053930">
    <property type="entry name" value="RapZ-like_N"/>
</dbReference>
<dbReference type="Pfam" id="PF03668">
    <property type="entry name" value="RapZ-like_N"/>
    <property type="match status" value="1"/>
</dbReference>
<keyword evidence="1" id="KW-0547">Nucleotide-binding</keyword>
<protein>
    <recommendedName>
        <fullName evidence="7">Nucleotide-binding protein</fullName>
    </recommendedName>
</protein>
<evidence type="ECO:0008006" key="7">
    <source>
        <dbReference type="Google" id="ProtNLM"/>
    </source>
</evidence>
<dbReference type="Pfam" id="PF22740">
    <property type="entry name" value="PapZ_C"/>
    <property type="match status" value="1"/>
</dbReference>
<name>A0A3P3ZNV6_9ZZZZ</name>
<evidence type="ECO:0000259" key="5">
    <source>
        <dbReference type="Pfam" id="PF22740"/>
    </source>
</evidence>
<dbReference type="GO" id="GO:0005524">
    <property type="term" value="F:ATP binding"/>
    <property type="evidence" value="ECO:0007669"/>
    <property type="project" value="UniProtKB-KW"/>
</dbReference>
<sequence length="302" mass="34112">MNFSEPGVVTSKVVLISGLSGSGKSVALRALEDAGYFAMDNFPLSFLVFVLQELVARGERQIALTLDVRGGNALNNLPEALHTLRDNGLDVRLLYLEASDQDLIRRFSETRRPHPLALHQHSLAECIALERNLLSGVADLARRFDTTHITPNTLRAWVRDFVDLDPARLTLFFQSFGFKFGIPLDADFVFDLRCIPNPFYDPHLRPLTGQDPAVIKFLENLPIAQRMFTDLQTFVTSWMPDFIKDNRAALTVSLGCTGGQHRSVYFAEKLTRYFSQYQCTRVIHRELDREGGDKRKAVSNPL</sequence>
<keyword evidence="3" id="KW-0342">GTP-binding</keyword>
<organism evidence="6">
    <name type="scientific">mine drainage metagenome</name>
    <dbReference type="NCBI Taxonomy" id="410659"/>
    <lineage>
        <taxon>unclassified sequences</taxon>
        <taxon>metagenomes</taxon>
        <taxon>ecological metagenomes</taxon>
    </lineage>
</organism>
<dbReference type="AlphaFoldDB" id="A0A3P3ZNV6"/>
<feature type="domain" description="RapZ-like N-terminal" evidence="4">
    <location>
        <begin position="12"/>
        <end position="161"/>
    </location>
</feature>
<accession>A0A3P3ZNV6</accession>
<dbReference type="NCBIfam" id="NF003828">
    <property type="entry name" value="PRK05416.1"/>
    <property type="match status" value="1"/>
</dbReference>
<dbReference type="HAMAP" id="MF_00636">
    <property type="entry name" value="RapZ_like"/>
    <property type="match status" value="1"/>
</dbReference>
<proteinExistence type="inferred from homology"/>
<dbReference type="PANTHER" id="PTHR30448">
    <property type="entry name" value="RNASE ADAPTER PROTEIN RAPZ"/>
    <property type="match status" value="1"/>
</dbReference>
<evidence type="ECO:0000259" key="4">
    <source>
        <dbReference type="Pfam" id="PF03668"/>
    </source>
</evidence>
<evidence type="ECO:0000256" key="2">
    <source>
        <dbReference type="ARBA" id="ARBA00022840"/>
    </source>
</evidence>
<evidence type="ECO:0000313" key="6">
    <source>
        <dbReference type="EMBL" id="VAY88533.1"/>
    </source>
</evidence>
<evidence type="ECO:0000256" key="1">
    <source>
        <dbReference type="ARBA" id="ARBA00022741"/>
    </source>
</evidence>
<dbReference type="InterPro" id="IPR005337">
    <property type="entry name" value="RapZ-like"/>
</dbReference>
<dbReference type="InterPro" id="IPR027417">
    <property type="entry name" value="P-loop_NTPase"/>
</dbReference>
<dbReference type="GO" id="GO:0005525">
    <property type="term" value="F:GTP binding"/>
    <property type="evidence" value="ECO:0007669"/>
    <property type="project" value="UniProtKB-KW"/>
</dbReference>
<gene>
    <name evidence="6" type="primary">yhbJ</name>
    <name evidence="6" type="ORF">CARN8_3180011</name>
</gene>
<dbReference type="PIRSF" id="PIRSF005052">
    <property type="entry name" value="P-loopkin"/>
    <property type="match status" value="1"/>
</dbReference>
<evidence type="ECO:0000256" key="3">
    <source>
        <dbReference type="ARBA" id="ARBA00023134"/>
    </source>
</evidence>
<dbReference type="InterPro" id="IPR053931">
    <property type="entry name" value="RapZ_C"/>
</dbReference>
<dbReference type="SUPFAM" id="SSF52540">
    <property type="entry name" value="P-loop containing nucleoside triphosphate hydrolases"/>
    <property type="match status" value="1"/>
</dbReference>
<dbReference type="PANTHER" id="PTHR30448:SF0">
    <property type="entry name" value="RNASE ADAPTER PROTEIN RAPZ"/>
    <property type="match status" value="1"/>
</dbReference>
<dbReference type="EMBL" id="UOYP01000244">
    <property type="protein sequence ID" value="VAY88533.1"/>
    <property type="molecule type" value="Genomic_DNA"/>
</dbReference>